<gene>
    <name evidence="1" type="ORF">D6C85_03643</name>
</gene>
<accession>A0A4S9X5P7</accession>
<organism evidence="1 2">
    <name type="scientific">Aureobasidium pullulans</name>
    <name type="common">Black yeast</name>
    <name type="synonym">Pullularia pullulans</name>
    <dbReference type="NCBI Taxonomy" id="5580"/>
    <lineage>
        <taxon>Eukaryota</taxon>
        <taxon>Fungi</taxon>
        <taxon>Dikarya</taxon>
        <taxon>Ascomycota</taxon>
        <taxon>Pezizomycotina</taxon>
        <taxon>Dothideomycetes</taxon>
        <taxon>Dothideomycetidae</taxon>
        <taxon>Dothideales</taxon>
        <taxon>Saccotheciaceae</taxon>
        <taxon>Aureobasidium</taxon>
    </lineage>
</organism>
<protein>
    <submittedName>
        <fullName evidence="1">Uncharacterized protein</fullName>
    </submittedName>
</protein>
<dbReference type="EMBL" id="QZBS01000080">
    <property type="protein sequence ID" value="THZ74178.1"/>
    <property type="molecule type" value="Genomic_DNA"/>
</dbReference>
<evidence type="ECO:0000313" key="2">
    <source>
        <dbReference type="Proteomes" id="UP000309734"/>
    </source>
</evidence>
<name>A0A4S9X5P7_AURPU</name>
<proteinExistence type="predicted"/>
<dbReference type="Proteomes" id="UP000309734">
    <property type="component" value="Unassembled WGS sequence"/>
</dbReference>
<comment type="caution">
    <text evidence="1">The sequence shown here is derived from an EMBL/GenBank/DDBJ whole genome shotgun (WGS) entry which is preliminary data.</text>
</comment>
<dbReference type="AlphaFoldDB" id="A0A4S9X5P7"/>
<reference evidence="1 2" key="1">
    <citation type="submission" date="2018-10" db="EMBL/GenBank/DDBJ databases">
        <title>Fifty Aureobasidium pullulans genomes reveal a recombining polyextremotolerant generalist.</title>
        <authorList>
            <person name="Gostincar C."/>
            <person name="Turk M."/>
            <person name="Zajc J."/>
            <person name="Gunde-Cimerman N."/>
        </authorList>
    </citation>
    <scope>NUCLEOTIDE SEQUENCE [LARGE SCALE GENOMIC DNA]</scope>
    <source>
        <strain evidence="1 2">EXF-3519</strain>
    </source>
</reference>
<sequence length="112" mass="12491">MAKPIDFCQFGVRGTPSVSFNTIKKKLCACGEAIYHQTPQDIDVNSIETINTISSTITLPALIDAHLEEQDIQRHKTDFSRCSTCGSQLPLRQRSYYSIVRHTYSVSVSLPA</sequence>
<evidence type="ECO:0000313" key="1">
    <source>
        <dbReference type="EMBL" id="THZ74178.1"/>
    </source>
</evidence>